<dbReference type="RefSeq" id="XP_018269844.1">
    <property type="nucleotide sequence ID" value="XM_018417593.1"/>
</dbReference>
<feature type="non-terminal residue" evidence="2">
    <location>
        <position position="579"/>
    </location>
</feature>
<feature type="compositionally biased region" description="Pro residues" evidence="1">
    <location>
        <begin position="258"/>
        <end position="269"/>
    </location>
</feature>
<dbReference type="EMBL" id="KQ474082">
    <property type="protein sequence ID" value="KPV73795.1"/>
    <property type="molecule type" value="Genomic_DNA"/>
</dbReference>
<feature type="compositionally biased region" description="Basic and acidic residues" evidence="1">
    <location>
        <begin position="406"/>
        <end position="416"/>
    </location>
</feature>
<feature type="compositionally biased region" description="Basic residues" evidence="1">
    <location>
        <begin position="434"/>
        <end position="445"/>
    </location>
</feature>
<feature type="compositionally biased region" description="Basic residues" evidence="1">
    <location>
        <begin position="330"/>
        <end position="363"/>
    </location>
</feature>
<sequence length="579" mass="63806">APSTRHDPPLALDKRAHIRLVVLLVPVRALKYLGPAAASQRTARAGRRLLAPAGRLRRRGPLVVRRLVPPVDSATDVETSPAAVPQHRRGPGVRRPPRRDPPALVPPARLCVVYRRRTRRRRTSTRALRHLLPEHGRRRPVARGRVGREPRAAGPHAQGRAQDGRLARAGLGSLAAQGARRADRAGGARARPPPRGARDPALGQGRSRVGPAHRLWPQRELARRHPPRPVDAPRRAPALDRRRRGGQGRRGDGRPLVAPVPRPPPPPLPLVARHAPVPERRPLRLCPRRVQPLLVHLGLHDGALQRGPAHALGRRRRRVAPRVTRGDARRRCRPRRSHPRARLGRRRGHARRRGARRRARVGPRRLEAARRRDGHPRRARAPGRGPQAALLLGAPGRRVGPHGPHRRGELVRDGARAARARRGPVARAGARAPLARRPRARRRRARAAEPREPAQPEPVRRGPVGVLVLLVVRAPRRRLVSRRGRADDRVWVAGPRAGARRGRAPEPPEAAVVRQPVQDSPQVVDQGREVVQGQQAPGALVEELSSPSLSPPSPFAPCSCPRAPRPCPLTPLATRTFSH</sequence>
<organism evidence="2 3">
    <name type="scientific">Rhodotorula graminis (strain WP1)</name>
    <dbReference type="NCBI Taxonomy" id="578459"/>
    <lineage>
        <taxon>Eukaryota</taxon>
        <taxon>Fungi</taxon>
        <taxon>Dikarya</taxon>
        <taxon>Basidiomycota</taxon>
        <taxon>Pucciniomycotina</taxon>
        <taxon>Microbotryomycetes</taxon>
        <taxon>Sporidiobolales</taxon>
        <taxon>Sporidiobolaceae</taxon>
        <taxon>Rhodotorula</taxon>
    </lineage>
</organism>
<evidence type="ECO:0000313" key="2">
    <source>
        <dbReference type="EMBL" id="KPV73795.1"/>
    </source>
</evidence>
<evidence type="ECO:0000256" key="1">
    <source>
        <dbReference type="SAM" id="MobiDB-lite"/>
    </source>
</evidence>
<gene>
    <name evidence="2" type="ORF">RHOBADRAFT_54976</name>
</gene>
<feature type="non-terminal residue" evidence="2">
    <location>
        <position position="1"/>
    </location>
</feature>
<feature type="compositionally biased region" description="Basic and acidic residues" evidence="1">
    <location>
        <begin position="446"/>
        <end position="460"/>
    </location>
</feature>
<protein>
    <submittedName>
        <fullName evidence="2">Uncharacterized protein</fullName>
    </submittedName>
</protein>
<keyword evidence="3" id="KW-1185">Reference proteome</keyword>
<feature type="region of interest" description="Disordered" evidence="1">
    <location>
        <begin position="73"/>
        <end position="269"/>
    </location>
</feature>
<dbReference type="Proteomes" id="UP000053890">
    <property type="component" value="Unassembled WGS sequence"/>
</dbReference>
<name>A0A0P9IVP8_RHOGW</name>
<feature type="region of interest" description="Disordered" evidence="1">
    <location>
        <begin position="529"/>
        <end position="579"/>
    </location>
</feature>
<feature type="compositionally biased region" description="Basic residues" evidence="1">
    <location>
        <begin position="114"/>
        <end position="129"/>
    </location>
</feature>
<feature type="compositionally biased region" description="Basic and acidic residues" evidence="1">
    <location>
        <begin position="231"/>
        <end position="240"/>
    </location>
</feature>
<evidence type="ECO:0000313" key="3">
    <source>
        <dbReference type="Proteomes" id="UP000053890"/>
    </source>
</evidence>
<feature type="compositionally biased region" description="Basic residues" evidence="1">
    <location>
        <begin position="372"/>
        <end position="381"/>
    </location>
</feature>
<feature type="region of interest" description="Disordered" evidence="1">
    <location>
        <begin position="308"/>
        <end position="460"/>
    </location>
</feature>
<dbReference type="AlphaFoldDB" id="A0A0P9IVP8"/>
<accession>A0A0P9IVP8</accession>
<reference evidence="2 3" key="1">
    <citation type="journal article" date="2015" name="Front. Microbiol.">
        <title>Genome sequence of the plant growth promoting endophytic yeast Rhodotorula graminis WP1.</title>
        <authorList>
            <person name="Firrincieli A."/>
            <person name="Otillar R."/>
            <person name="Salamov A."/>
            <person name="Schmutz J."/>
            <person name="Khan Z."/>
            <person name="Redman R.S."/>
            <person name="Fleck N.D."/>
            <person name="Lindquist E."/>
            <person name="Grigoriev I.V."/>
            <person name="Doty S.L."/>
        </authorList>
    </citation>
    <scope>NUCLEOTIDE SEQUENCE [LARGE SCALE GENOMIC DNA]</scope>
    <source>
        <strain evidence="2 3">WP1</strain>
    </source>
</reference>
<dbReference type="GeneID" id="28978041"/>
<feature type="compositionally biased region" description="Low complexity" evidence="1">
    <location>
        <begin position="382"/>
        <end position="398"/>
    </location>
</feature>
<proteinExistence type="predicted"/>
<feature type="compositionally biased region" description="Low complexity" evidence="1">
    <location>
        <begin position="167"/>
        <end position="179"/>
    </location>
</feature>
<feature type="compositionally biased region" description="Basic residues" evidence="1">
    <location>
        <begin position="86"/>
        <end position="97"/>
    </location>
</feature>